<evidence type="ECO:0000313" key="2">
    <source>
        <dbReference type="Proteomes" id="UP001153269"/>
    </source>
</evidence>
<protein>
    <submittedName>
        <fullName evidence="1">Uncharacterized protein</fullName>
    </submittedName>
</protein>
<dbReference type="Proteomes" id="UP001153269">
    <property type="component" value="Unassembled WGS sequence"/>
</dbReference>
<name>A0A9N7YRT4_PLEPL</name>
<proteinExistence type="predicted"/>
<sequence>MLTGLDNFGESVLFQHFLQTAASHTPFPPGGRCTSLGLSLFVGSLSRSSQCELTDGLSVWELKRKPADDSRACGWMTMPQIHVSTDLTGTHVALHRKLWL</sequence>
<accession>A0A9N7YRT4</accession>
<dbReference type="EMBL" id="CADEAL010001668">
    <property type="protein sequence ID" value="CAB1434450.1"/>
    <property type="molecule type" value="Genomic_DNA"/>
</dbReference>
<reference evidence="1" key="1">
    <citation type="submission" date="2020-03" db="EMBL/GenBank/DDBJ databases">
        <authorList>
            <person name="Weist P."/>
        </authorList>
    </citation>
    <scope>NUCLEOTIDE SEQUENCE</scope>
</reference>
<evidence type="ECO:0000313" key="1">
    <source>
        <dbReference type="EMBL" id="CAB1434450.1"/>
    </source>
</evidence>
<comment type="caution">
    <text evidence="1">The sequence shown here is derived from an EMBL/GenBank/DDBJ whole genome shotgun (WGS) entry which is preliminary data.</text>
</comment>
<keyword evidence="2" id="KW-1185">Reference proteome</keyword>
<dbReference type="AlphaFoldDB" id="A0A9N7YRT4"/>
<organism evidence="1 2">
    <name type="scientific">Pleuronectes platessa</name>
    <name type="common">European plaice</name>
    <dbReference type="NCBI Taxonomy" id="8262"/>
    <lineage>
        <taxon>Eukaryota</taxon>
        <taxon>Metazoa</taxon>
        <taxon>Chordata</taxon>
        <taxon>Craniata</taxon>
        <taxon>Vertebrata</taxon>
        <taxon>Euteleostomi</taxon>
        <taxon>Actinopterygii</taxon>
        <taxon>Neopterygii</taxon>
        <taxon>Teleostei</taxon>
        <taxon>Neoteleostei</taxon>
        <taxon>Acanthomorphata</taxon>
        <taxon>Carangaria</taxon>
        <taxon>Pleuronectiformes</taxon>
        <taxon>Pleuronectoidei</taxon>
        <taxon>Pleuronectidae</taxon>
        <taxon>Pleuronectes</taxon>
    </lineage>
</organism>
<gene>
    <name evidence="1" type="ORF">PLEPLA_LOCUS22496</name>
</gene>